<dbReference type="InterPro" id="IPR007110">
    <property type="entry name" value="Ig-like_dom"/>
</dbReference>
<dbReference type="Gene3D" id="2.80.10.50">
    <property type="match status" value="10"/>
</dbReference>
<feature type="domain" description="Ig-like" evidence="6">
    <location>
        <begin position="1094"/>
        <end position="1174"/>
    </location>
</feature>
<evidence type="ECO:0000313" key="8">
    <source>
        <dbReference type="Proteomes" id="UP000604083"/>
    </source>
</evidence>
<dbReference type="Proteomes" id="UP000604083">
    <property type="component" value="Unassembled WGS sequence"/>
</dbReference>
<dbReference type="InterPro" id="IPR013098">
    <property type="entry name" value="Ig_I-set"/>
</dbReference>
<dbReference type="SMART" id="SM00237">
    <property type="entry name" value="Calx_beta"/>
    <property type="match status" value="2"/>
</dbReference>
<dbReference type="Gene3D" id="2.60.40.2030">
    <property type="match status" value="2"/>
</dbReference>
<evidence type="ECO:0000259" key="6">
    <source>
        <dbReference type="PROSITE" id="PS50835"/>
    </source>
</evidence>
<feature type="domain" description="Ig-like" evidence="6">
    <location>
        <begin position="546"/>
        <end position="626"/>
    </location>
</feature>
<dbReference type="PANTHER" id="PTHR10075">
    <property type="entry name" value="BASIGIN RELATED"/>
    <property type="match status" value="1"/>
</dbReference>
<dbReference type="InterPro" id="IPR011041">
    <property type="entry name" value="Quinoprot_gluc/sorb_DH_b-prop"/>
</dbReference>
<keyword evidence="8" id="KW-1185">Reference proteome</keyword>
<dbReference type="SUPFAM" id="SSF141072">
    <property type="entry name" value="CalX-like"/>
    <property type="match status" value="2"/>
</dbReference>
<dbReference type="Gene3D" id="2.60.40.10">
    <property type="entry name" value="Immunoglobulins"/>
    <property type="match status" value="4"/>
</dbReference>
<organism evidence="7 8">
    <name type="scientific">Roseibacillus ishigakijimensis</name>
    <dbReference type="NCBI Taxonomy" id="454146"/>
    <lineage>
        <taxon>Bacteria</taxon>
        <taxon>Pseudomonadati</taxon>
        <taxon>Verrucomicrobiota</taxon>
        <taxon>Verrucomicrobiia</taxon>
        <taxon>Verrucomicrobiales</taxon>
        <taxon>Verrucomicrobiaceae</taxon>
        <taxon>Roseibacillus</taxon>
    </lineage>
</organism>
<dbReference type="InterPro" id="IPR003644">
    <property type="entry name" value="Calx_beta"/>
</dbReference>
<dbReference type="InterPro" id="IPR003599">
    <property type="entry name" value="Ig_sub"/>
</dbReference>
<dbReference type="SMART" id="SM00409">
    <property type="entry name" value="IG"/>
    <property type="match status" value="4"/>
</dbReference>
<dbReference type="PANTHER" id="PTHR10075:SF101">
    <property type="entry name" value="ZWEI IG DOMAIN PROTEIN ZIG-3"/>
    <property type="match status" value="1"/>
</dbReference>
<evidence type="ECO:0000256" key="1">
    <source>
        <dbReference type="ARBA" id="ARBA00022729"/>
    </source>
</evidence>
<evidence type="ECO:0000256" key="3">
    <source>
        <dbReference type="ARBA" id="ARBA00022837"/>
    </source>
</evidence>
<dbReference type="InterPro" id="IPR036179">
    <property type="entry name" value="Ig-like_dom_sf"/>
</dbReference>
<dbReference type="Pfam" id="PF17164">
    <property type="entry name" value="DUF5122"/>
    <property type="match status" value="9"/>
</dbReference>
<dbReference type="InterPro" id="IPR038081">
    <property type="entry name" value="CalX-like_sf"/>
</dbReference>
<dbReference type="PROSITE" id="PS50835">
    <property type="entry name" value="IG_LIKE"/>
    <property type="match status" value="4"/>
</dbReference>
<dbReference type="RefSeq" id="WP_377173759.1">
    <property type="nucleotide sequence ID" value="NZ_JBHUJA010000004.1"/>
</dbReference>
<accession>A0A934VGN6</accession>
<dbReference type="NCBIfam" id="TIGR02608">
    <property type="entry name" value="delta_60_rpt"/>
    <property type="match status" value="9"/>
</dbReference>
<comment type="caution">
    <text evidence="7">The sequence shown here is derived from an EMBL/GenBank/DDBJ whole genome shotgun (WGS) entry which is preliminary data.</text>
</comment>
<keyword evidence="3" id="KW-0106">Calcium</keyword>
<feature type="domain" description="Ig-like" evidence="6">
    <location>
        <begin position="1513"/>
        <end position="1599"/>
    </location>
</feature>
<keyword evidence="1 5" id="KW-0732">Signal</keyword>
<dbReference type="GO" id="GO:0007156">
    <property type="term" value="P:homophilic cell adhesion via plasma membrane adhesion molecules"/>
    <property type="evidence" value="ECO:0007669"/>
    <property type="project" value="TreeGrafter"/>
</dbReference>
<feature type="signal peptide" evidence="5">
    <location>
        <begin position="1"/>
        <end position="21"/>
    </location>
</feature>
<keyword evidence="4" id="KW-0393">Immunoglobulin domain</keyword>
<evidence type="ECO:0000313" key="7">
    <source>
        <dbReference type="EMBL" id="MBK1833058.1"/>
    </source>
</evidence>
<dbReference type="Pfam" id="PF07679">
    <property type="entry name" value="I-set"/>
    <property type="match status" value="1"/>
</dbReference>
<dbReference type="InterPro" id="IPR003598">
    <property type="entry name" value="Ig_sub2"/>
</dbReference>
<sequence length="2197" mass="229849">MMKKYLFPGLVGQLVCGLLGAAPDSVDPAFAASAGSFYEASEFGGVASTLVQPDGKLLIGSNEMLAVGGIYPSLIRFNGDGSVDETFAADDNAVGEGNGIRWQGQGWPEVHALGLQSDGKIIAAGVMNSYRDATLTGTEYLSSIIRFQADGSYDETFLAYGTQPDGGLNYIEEVTVQPDDMVICVGGFRGFRNKADASYTPRYGIARLQADGSLDSGFEVLPGDFGVPAGATNISGFFRHAAVDAGGKIYVVGEWSWGNTFPKESLPVFARLHSNGALDPAFQAAVPTGIDSFESVVLEPNGEITLLARKSDNTSYLARFQPNGQLSPSFSLAPGLSYLDARPLRRDPQGKFILSSAAGYGAARDTLIRLNNDGSLDGTFHPSASWVGVAERTAYFSSVVTAPSGRIFSGSFFDRVQGTETVKIVAFEGESLPAEVAWAATAPRVVESAGVLSLVVYRSGAATSAASVDYAFAAGSAGAEDFSPASGTLTWAAGESGPRVMALTVLDDNLTEGEESLTVTLSNASGMAIAGPASATVTLIDDETAPTLLSQPASLTVKEGQPASFRVVVESPVPPTYQWFLGSEPVPGATGASLSLVTTSSAQAGDYTVVVSTPAGSVTSAVATLTVLPPAAAWDATFAVSGVTQPGSFQLLPDDSVLMLDGNHFDGYTLRKLDSTFTADETFTVTTTPASGYPENQAYPSPLALPQGKFLVEGRFSQVNGEERLFLARMNDDGSVDADFVPFFNDPFEMRGFTTSIQFLTGVEVTPTGQVYVMVRSASQGSGLFRLTAQGAIDASFAHGFNYSTNAALHDLVELPDGSILVGFGAGGFGTSQRGIRKILPDGAIDPAFSEITGLTTSVSALQLLSDGRFLAAIGNSLRVYSASGSLQESYTFSGTITSLQSYRGRILLTGVTAYEGVPLPGLALFSLDGSVDDNFPGGAGPNANVVNVHLDSQGRIVVQGGFTTWNGNPAPGLARLLVERAEVAFQTLSGMVLENAGTFALELVRYGDASAAASVRVVSNEGTALAGADFQALDEVVSWAAGESGPRLVTVTLLDDSDLESEEELSLHLSDPSGVRLVAGDFTLRLLDDDSFPQIAEQPSSQQVLAGSAASFTVVATSPVAMSYQWYFEGDLLPGATEATYAIPAASEAEEGAYHVVVSNEFGSTPSGSASLSILADPTTRSPLFTAPASPPSSGTVAIVVPAPDGGAYLGGSFRDFGGNADRDYLAKIHEDGSLDESFQPPVLSSQVEDLVVAPNGDLFVVGGFPGRLFKLAADGSEDTAFSANRGTGGDNGANAVGLLPDGSVMVAGDFRSWNGTVISAFNAPNSHLIRLNPDGTLHPARYPNPGHSNHYLLNSEELLVLPDGKILLSYDQTSGIYAKVRLYEPDGAEVTSFVYPFSSRRIDHFARFSDGDFLFAGDNFLAKVDATGAVVASYDTTVDWFSAAIQWDGKVIGARNANQLRLQRFLPDQQLDAIYDMGSKFNGHVESVALRADGRLWAAGQFSSFDGSPVPRVVLLENELVDLVITTHPADLILDPGETAVFTCEAVGTSELFYQWAKNGEPLPGETAATLTLPPVEEENEGRYTCTVTNESGFEISQEARLIVLGAPEIVSLSEDVVAVEGNEVTLRGEALGAGTLNYQWQKNGSNLPGETRATLTFSPVGLSDQAGYRLVVSNDLGSITSESVTVTVDPNSAAPHPDFAALTLQSGSIWAIQPLPGGNVLVGGDFIALSDGVNTSGDRLAVVSPAGEVLSGSSLSANKTVTSFYRQEDGKILLAGSFTAVNGQARGLAARLNADWTLDESFVPAGGGGFFAAQDILQDGDGKVLVCGDFADWGGAANTAYLARLNADGSVDPSFTSYANSFTKSVGLFSDGKYLIAGWFGDYGGSASADGLVRLNADGSLDESQLFNATSHFSGKAFLSSSGEVYSAPAFQNAIVKYSAEGDLEGGFAATFAANGKTLAFAEKEGGGLVLAGDFTMAHGESSLRIASVQADGTRVTAFQSGSGFDASVKALAVAEDGSLWVGGDFTTYNGHSFPGLLRLRGEAGATVSDPWEDFVAGLPSGQQGEDGDPDGDGVPNLLEYVYGTDPLASNPYPHMEGGRAWTGSAINAAVPGADLDPAARYWTIAFRFPYDSKGVTLTPQATRNLADFEDGSAQLTPLGEPVPEGDFYLQRYYFTPDSRSASRGFMRLRASRN</sequence>
<evidence type="ECO:0000256" key="4">
    <source>
        <dbReference type="ARBA" id="ARBA00023319"/>
    </source>
</evidence>
<feature type="domain" description="Ig-like" evidence="6">
    <location>
        <begin position="1610"/>
        <end position="1690"/>
    </location>
</feature>
<dbReference type="SUPFAM" id="SSF101898">
    <property type="entry name" value="NHL repeat"/>
    <property type="match status" value="1"/>
</dbReference>
<dbReference type="EMBL" id="JAENIO010000005">
    <property type="protein sequence ID" value="MBK1833058.1"/>
    <property type="molecule type" value="Genomic_DNA"/>
</dbReference>
<dbReference type="GO" id="GO:0005886">
    <property type="term" value="C:plasma membrane"/>
    <property type="evidence" value="ECO:0007669"/>
    <property type="project" value="TreeGrafter"/>
</dbReference>
<gene>
    <name evidence="7" type="ORF">JIN78_03210</name>
</gene>
<reference evidence="7" key="1">
    <citation type="submission" date="2021-01" db="EMBL/GenBank/DDBJ databases">
        <title>Modified the classification status of verrucomicrobia.</title>
        <authorList>
            <person name="Feng X."/>
        </authorList>
    </citation>
    <scope>NUCLEOTIDE SEQUENCE</scope>
    <source>
        <strain evidence="7">KCTC 12986</strain>
    </source>
</reference>
<dbReference type="CDD" id="cd00096">
    <property type="entry name" value="Ig"/>
    <property type="match status" value="1"/>
</dbReference>
<dbReference type="InterPro" id="IPR013783">
    <property type="entry name" value="Ig-like_fold"/>
</dbReference>
<dbReference type="InterPro" id="IPR013431">
    <property type="entry name" value="Delta_60_rpt"/>
</dbReference>
<dbReference type="Pfam" id="PF03160">
    <property type="entry name" value="Calx-beta"/>
    <property type="match status" value="2"/>
</dbReference>
<dbReference type="SUPFAM" id="SSF63829">
    <property type="entry name" value="Calcium-dependent phosphotriesterase"/>
    <property type="match status" value="1"/>
</dbReference>
<keyword evidence="2" id="KW-0677">Repeat</keyword>
<dbReference type="SUPFAM" id="SSF48726">
    <property type="entry name" value="Immunoglobulin"/>
    <property type="match status" value="4"/>
</dbReference>
<dbReference type="SUPFAM" id="SSF50952">
    <property type="entry name" value="Soluble quinoprotein glucose dehydrogenase"/>
    <property type="match status" value="1"/>
</dbReference>
<evidence type="ECO:0000256" key="2">
    <source>
        <dbReference type="ARBA" id="ARBA00022737"/>
    </source>
</evidence>
<dbReference type="GO" id="GO:0098632">
    <property type="term" value="F:cell-cell adhesion mediator activity"/>
    <property type="evidence" value="ECO:0007669"/>
    <property type="project" value="TreeGrafter"/>
</dbReference>
<name>A0A934VGN6_9BACT</name>
<dbReference type="Pfam" id="PF13927">
    <property type="entry name" value="Ig_3"/>
    <property type="match status" value="1"/>
</dbReference>
<dbReference type="SMART" id="SM00408">
    <property type="entry name" value="IGc2"/>
    <property type="match status" value="3"/>
</dbReference>
<feature type="chain" id="PRO_5037873525" evidence="5">
    <location>
        <begin position="22"/>
        <end position="2197"/>
    </location>
</feature>
<dbReference type="GO" id="GO:0007154">
    <property type="term" value="P:cell communication"/>
    <property type="evidence" value="ECO:0007669"/>
    <property type="project" value="InterPro"/>
</dbReference>
<protein>
    <submittedName>
        <fullName evidence="7">Immunoglobulin domain-containing protein</fullName>
    </submittedName>
</protein>
<proteinExistence type="predicted"/>
<evidence type="ECO:0000256" key="5">
    <source>
        <dbReference type="SAM" id="SignalP"/>
    </source>
</evidence>